<dbReference type="Pfam" id="PF04411">
    <property type="entry name" value="PDDEXK_7"/>
    <property type="match status" value="1"/>
</dbReference>
<organism evidence="2 3">
    <name type="scientific">Salegentibacter holothuriorum</name>
    <dbReference type="NCBI Taxonomy" id="241145"/>
    <lineage>
        <taxon>Bacteria</taxon>
        <taxon>Pseudomonadati</taxon>
        <taxon>Bacteroidota</taxon>
        <taxon>Flavobacteriia</taxon>
        <taxon>Flavobacteriales</taxon>
        <taxon>Flavobacteriaceae</taxon>
        <taxon>Salegentibacter</taxon>
    </lineage>
</organism>
<feature type="domain" description="DUF2357" evidence="1">
    <location>
        <begin position="78"/>
        <end position="328"/>
    </location>
</feature>
<gene>
    <name evidence="2" type="ORF">SAMN05660776_2446</name>
</gene>
<dbReference type="OrthoDB" id="32195at2"/>
<protein>
    <recommendedName>
        <fullName evidence="1">DUF2357 domain-containing protein</fullName>
    </recommendedName>
</protein>
<dbReference type="EMBL" id="FUYY01000004">
    <property type="protein sequence ID" value="SKB67136.1"/>
    <property type="molecule type" value="Genomic_DNA"/>
</dbReference>
<accession>A0A1T5D685</accession>
<evidence type="ECO:0000259" key="1">
    <source>
        <dbReference type="Pfam" id="PF09823"/>
    </source>
</evidence>
<evidence type="ECO:0000313" key="2">
    <source>
        <dbReference type="EMBL" id="SKB67136.1"/>
    </source>
</evidence>
<proteinExistence type="predicted"/>
<dbReference type="STRING" id="241145.SAMN05660776_2446"/>
<dbReference type="Proteomes" id="UP000190230">
    <property type="component" value="Unassembled WGS sequence"/>
</dbReference>
<reference evidence="3" key="1">
    <citation type="submission" date="2017-02" db="EMBL/GenBank/DDBJ databases">
        <authorList>
            <person name="Varghese N."/>
            <person name="Submissions S."/>
        </authorList>
    </citation>
    <scope>NUCLEOTIDE SEQUENCE [LARGE SCALE GENOMIC DNA]</scope>
    <source>
        <strain evidence="3">DSM 23405</strain>
    </source>
</reference>
<dbReference type="Pfam" id="PF09823">
    <property type="entry name" value="DUF2357"/>
    <property type="match status" value="1"/>
</dbReference>
<keyword evidence="3" id="KW-1185">Reference proteome</keyword>
<dbReference type="InterPro" id="IPR007505">
    <property type="entry name" value="PDDEXK_7"/>
</dbReference>
<evidence type="ECO:0000313" key="3">
    <source>
        <dbReference type="Proteomes" id="UP000190230"/>
    </source>
</evidence>
<dbReference type="RefSeq" id="WP_079721289.1">
    <property type="nucleotide sequence ID" value="NZ_FUYY01000004.1"/>
</dbReference>
<dbReference type="AlphaFoldDB" id="A0A1T5D685"/>
<dbReference type="InterPro" id="IPR018633">
    <property type="entry name" value="DUF2357"/>
</dbReference>
<name>A0A1T5D685_9FLAO</name>
<sequence>MQDNKLNIPLDHIQDGLSLEVVGNNSNPLFYYTDAQYNGEAPYQIMEGRFYHYRFSKKEYCFEPSEVVEPSPFSSSEGRLTPNIYTGTLELNIFKSFDIEVGSVGIEVQSVKASYREDYRFMLEAITDKCTDLLMQANSPVSHNFEADFSNENEGTIYQRFAFIKSIINSDEFKESIYRIITFPSTTWMEELETTDSRKIRRFKNSELRQLINRNPRAKLPLNHPLSKRGLNSMPTRIETTRKIDTVDTPENRFIKHALQTYLKLCSTIISNIKTGTRLFKEVEALSENIENQLSHSFFQEISRPHTLKLNSPVLQRKEGYREVLRSWLMFDLAAKLVWKGGEDVYKANKRDVATLYEYWLFFTLLDMISEIFDIKGKETSQLIKKTNDGLGLQLRQGRHTALKGVYKSGTRNLNIKFSFNRTFSGKKKFPKSGSWTKSMRPDYTLSIWPEEINEDQAENEELIVHLHFDAKYKIEKLIEIIDAENIGSNEDLLSSEKKEERKGKYKNADLFKMHTYKDAIRRTGGAYVLYPGEEKLTEKGFHELIPGLGAFPVRPNKTDNGTSDLKVFILDVLDHFLNRASQRENMAFRTFDIHKKKPNNLKESIPEAYGKNRNFIPDETFVLIGGYKSLAHLEWIEETGLYNFRMDSERGSIILDQQTVSAKYLLIHTFNEIVSGKLFKINSRGPKVYSGTRLHQLGYPFKDSGKGKNYLVVEIAPVEDEEFKNLDWKFSKLKNYKRGRESFKPFTSTLTELMNTINS</sequence>